<dbReference type="EMBL" id="DYUZ01000029">
    <property type="protein sequence ID" value="HJG37649.1"/>
    <property type="molecule type" value="Genomic_DNA"/>
</dbReference>
<reference evidence="10" key="1">
    <citation type="journal article" date="2021" name="PeerJ">
        <title>Extensive microbial diversity within the chicken gut microbiome revealed by metagenomics and culture.</title>
        <authorList>
            <person name="Gilroy R."/>
            <person name="Ravi A."/>
            <person name="Getino M."/>
            <person name="Pursley I."/>
            <person name="Horton D.L."/>
            <person name="Alikhan N.F."/>
            <person name="Baker D."/>
            <person name="Gharbi K."/>
            <person name="Hall N."/>
            <person name="Watson M."/>
            <person name="Adriaenssens E.M."/>
            <person name="Foster-Nyarko E."/>
            <person name="Jarju S."/>
            <person name="Secka A."/>
            <person name="Antonio M."/>
            <person name="Oren A."/>
            <person name="Chaudhuri R.R."/>
            <person name="La Ragione R."/>
            <person name="Hildebrand F."/>
            <person name="Pallen M.J."/>
        </authorList>
    </citation>
    <scope>NUCLEOTIDE SEQUENCE</scope>
    <source>
        <strain evidence="10">ChiHjej13B12-9602</strain>
    </source>
</reference>
<keyword evidence="4" id="KW-0808">Transferase</keyword>
<evidence type="ECO:0000259" key="9">
    <source>
        <dbReference type="Pfam" id="PF00535"/>
    </source>
</evidence>
<evidence type="ECO:0000256" key="2">
    <source>
        <dbReference type="ARBA" id="ARBA00006739"/>
    </source>
</evidence>
<proteinExistence type="inferred from homology"/>
<dbReference type="CDD" id="cd04187">
    <property type="entry name" value="DPM1_like_bac"/>
    <property type="match status" value="1"/>
</dbReference>
<evidence type="ECO:0000256" key="1">
    <source>
        <dbReference type="ARBA" id="ARBA00004141"/>
    </source>
</evidence>
<evidence type="ECO:0000313" key="11">
    <source>
        <dbReference type="Proteomes" id="UP000753256"/>
    </source>
</evidence>
<feature type="transmembrane region" description="Helical" evidence="8">
    <location>
        <begin position="232"/>
        <end position="254"/>
    </location>
</feature>
<name>A0A921IWN7_9ACTN</name>
<dbReference type="Pfam" id="PF00535">
    <property type="entry name" value="Glycos_transf_2"/>
    <property type="match status" value="1"/>
</dbReference>
<dbReference type="Gene3D" id="3.90.550.10">
    <property type="entry name" value="Spore Coat Polysaccharide Biosynthesis Protein SpsA, Chain A"/>
    <property type="match status" value="1"/>
</dbReference>
<gene>
    <name evidence="10" type="ORF">K8V70_07315</name>
</gene>
<sequence length="329" mass="37416">MGELITVMIPCYNEALNVIPMHDAVMEQFTKYLPGYDYRILFIDNHSTDGTRDKLRVLCASDCHTQAILNSRNFGQFNSPYYGMCQAEGDCVISMCCDFQDPPSLIPRLVREWERGHDVVCAIKASSEENGILRWLRSIYYKLIHEMSSVDQIEHFTGTGLYDRSFIEVMKRLDDPQPFLRGIVAELGPANRKDIPYEQAERRAGKTHNNFSSLYDAAMLSFTSYTKAPMRIATLIGVFASVVSLCVAIIYFVMKMLNWATFPAGSIPVLLAVLVLGSLQLTFIGILGEYVLTINSRTLRRPLVIEEERLGEWMIAAEREQRGEKEKVR</sequence>
<dbReference type="AlphaFoldDB" id="A0A921IWN7"/>
<evidence type="ECO:0000256" key="5">
    <source>
        <dbReference type="ARBA" id="ARBA00022692"/>
    </source>
</evidence>
<dbReference type="RefSeq" id="WP_273190540.1">
    <property type="nucleotide sequence ID" value="NZ_DYUZ01000029.1"/>
</dbReference>
<keyword evidence="3" id="KW-0328">Glycosyltransferase</keyword>
<reference evidence="10" key="2">
    <citation type="submission" date="2021-09" db="EMBL/GenBank/DDBJ databases">
        <authorList>
            <person name="Gilroy R."/>
        </authorList>
    </citation>
    <scope>NUCLEOTIDE SEQUENCE</scope>
    <source>
        <strain evidence="10">ChiHjej13B12-9602</strain>
    </source>
</reference>
<evidence type="ECO:0000256" key="4">
    <source>
        <dbReference type="ARBA" id="ARBA00022679"/>
    </source>
</evidence>
<evidence type="ECO:0000256" key="3">
    <source>
        <dbReference type="ARBA" id="ARBA00022676"/>
    </source>
</evidence>
<accession>A0A921IWN7</accession>
<comment type="similarity">
    <text evidence="2">Belongs to the glycosyltransferase 2 family.</text>
</comment>
<keyword evidence="6 8" id="KW-1133">Transmembrane helix</keyword>
<evidence type="ECO:0000256" key="8">
    <source>
        <dbReference type="SAM" id="Phobius"/>
    </source>
</evidence>
<organism evidence="10 11">
    <name type="scientific">Enorma phocaeensis</name>
    <dbReference type="NCBI Taxonomy" id="1871019"/>
    <lineage>
        <taxon>Bacteria</taxon>
        <taxon>Bacillati</taxon>
        <taxon>Actinomycetota</taxon>
        <taxon>Coriobacteriia</taxon>
        <taxon>Coriobacteriales</taxon>
        <taxon>Coriobacteriaceae</taxon>
        <taxon>Enorma</taxon>
    </lineage>
</organism>
<keyword evidence="5 8" id="KW-0812">Transmembrane</keyword>
<dbReference type="GO" id="GO:0016757">
    <property type="term" value="F:glycosyltransferase activity"/>
    <property type="evidence" value="ECO:0007669"/>
    <property type="project" value="UniProtKB-KW"/>
</dbReference>
<comment type="caution">
    <text evidence="10">The sequence shown here is derived from an EMBL/GenBank/DDBJ whole genome shotgun (WGS) entry which is preliminary data.</text>
</comment>
<feature type="transmembrane region" description="Helical" evidence="8">
    <location>
        <begin position="266"/>
        <end position="292"/>
    </location>
</feature>
<dbReference type="InterPro" id="IPR050256">
    <property type="entry name" value="Glycosyltransferase_2"/>
</dbReference>
<dbReference type="InterPro" id="IPR001173">
    <property type="entry name" value="Glyco_trans_2-like"/>
</dbReference>
<comment type="subcellular location">
    <subcellularLocation>
        <location evidence="1">Membrane</location>
        <topology evidence="1">Multi-pass membrane protein</topology>
    </subcellularLocation>
</comment>
<dbReference type="InterPro" id="IPR029044">
    <property type="entry name" value="Nucleotide-diphossugar_trans"/>
</dbReference>
<protein>
    <submittedName>
        <fullName evidence="10">Glycosyltransferase family 2 protein</fullName>
    </submittedName>
</protein>
<evidence type="ECO:0000256" key="6">
    <source>
        <dbReference type="ARBA" id="ARBA00022989"/>
    </source>
</evidence>
<dbReference type="PANTHER" id="PTHR48090">
    <property type="entry name" value="UNDECAPRENYL-PHOSPHATE 4-DEOXY-4-FORMAMIDO-L-ARABINOSE TRANSFERASE-RELATED"/>
    <property type="match status" value="1"/>
</dbReference>
<evidence type="ECO:0000256" key="7">
    <source>
        <dbReference type="ARBA" id="ARBA00023136"/>
    </source>
</evidence>
<dbReference type="Proteomes" id="UP000753256">
    <property type="component" value="Unassembled WGS sequence"/>
</dbReference>
<evidence type="ECO:0000313" key="10">
    <source>
        <dbReference type="EMBL" id="HJG37649.1"/>
    </source>
</evidence>
<dbReference type="PANTHER" id="PTHR48090:SF1">
    <property type="entry name" value="PROPHAGE BACTOPRENOL GLUCOSYL TRANSFERASE HOMOLOG"/>
    <property type="match status" value="1"/>
</dbReference>
<feature type="domain" description="Glycosyltransferase 2-like" evidence="9">
    <location>
        <begin position="6"/>
        <end position="140"/>
    </location>
</feature>
<dbReference type="SUPFAM" id="SSF53448">
    <property type="entry name" value="Nucleotide-diphospho-sugar transferases"/>
    <property type="match status" value="1"/>
</dbReference>
<keyword evidence="7 8" id="KW-0472">Membrane</keyword>
<dbReference type="GO" id="GO:0005886">
    <property type="term" value="C:plasma membrane"/>
    <property type="evidence" value="ECO:0007669"/>
    <property type="project" value="TreeGrafter"/>
</dbReference>